<organism evidence="1 2">
    <name type="scientific">Pelosinus fermentans B4</name>
    <dbReference type="NCBI Taxonomy" id="1149862"/>
    <lineage>
        <taxon>Bacteria</taxon>
        <taxon>Bacillati</taxon>
        <taxon>Bacillota</taxon>
        <taxon>Negativicutes</taxon>
        <taxon>Selenomonadales</taxon>
        <taxon>Sporomusaceae</taxon>
        <taxon>Pelosinus</taxon>
    </lineage>
</organism>
<dbReference type="OrthoDB" id="8704783at2"/>
<dbReference type="SUPFAM" id="SSF53756">
    <property type="entry name" value="UDP-Glycosyltransferase/glycogen phosphorylase"/>
    <property type="match status" value="1"/>
</dbReference>
<dbReference type="EMBL" id="AKVJ01000076">
    <property type="protein sequence ID" value="EIW16021.1"/>
    <property type="molecule type" value="Genomic_DNA"/>
</dbReference>
<gene>
    <name evidence="1" type="ORF">FB4_1710</name>
</gene>
<dbReference type="RefSeq" id="WP_007939072.1">
    <property type="nucleotide sequence ID" value="NZ_AKVJ01000076.1"/>
</dbReference>
<comment type="caution">
    <text evidence="1">The sequence shown here is derived from an EMBL/GenBank/DDBJ whole genome shotgun (WGS) entry which is preliminary data.</text>
</comment>
<dbReference type="PATRIC" id="fig|1149862.3.peg.4752"/>
<dbReference type="AlphaFoldDB" id="I9L702"/>
<name>I9L702_9FIRM</name>
<evidence type="ECO:0000313" key="2">
    <source>
        <dbReference type="Proteomes" id="UP000004324"/>
    </source>
</evidence>
<dbReference type="Proteomes" id="UP000004324">
    <property type="component" value="Unassembled WGS sequence"/>
</dbReference>
<reference evidence="1 2" key="1">
    <citation type="journal article" date="2012" name="J. Bacteriol.">
        <title>Draft Genome Sequences for Two Metal-Reducing Pelosinus fermentans Strains Isolated from a Cr(VI)-Contaminated Site and for Type Strain R7.</title>
        <authorList>
            <person name="Brown S.D."/>
            <person name="Podar M."/>
            <person name="Klingeman D.M."/>
            <person name="Johnson C.M."/>
            <person name="Yang Z.K."/>
            <person name="Utturkar S.M."/>
            <person name="Land M.L."/>
            <person name="Mosher J.J."/>
            <person name="Hurt R.A.Jr."/>
            <person name="Phelps T.J."/>
            <person name="Palumbo A.V."/>
            <person name="Arkin A.P."/>
            <person name="Hazen T.C."/>
            <person name="Elias D.A."/>
        </authorList>
    </citation>
    <scope>NUCLEOTIDE SEQUENCE [LARGE SCALE GENOMIC DNA]</scope>
    <source>
        <strain evidence="1 2">B4</strain>
    </source>
</reference>
<evidence type="ECO:0000313" key="1">
    <source>
        <dbReference type="EMBL" id="EIW16021.1"/>
    </source>
</evidence>
<accession>I9L702</accession>
<keyword evidence="2" id="KW-1185">Reference proteome</keyword>
<protein>
    <submittedName>
        <fullName evidence="1">Uncharacterized protein</fullName>
    </submittedName>
</protein>
<sequence length="514" mass="60305">MNNFEIMKILTKIEKDFPVNTWEVDGVHIWPLIRNGLSYNLFSLPTTDLVVSDSTSKCRIFKRGFSLIKQNIDYIKTYIWDFRKNDKINNRQADVLFLNNTGCRRNLKDVWYDVFCDPIIEKLNNEQISHFVLEWNNSKYRMPRNNKSKLIQPFIDYIRIKTKLIKKNKKYQCTLSGLEEFNKYLQSIDARIELYTSEELCREYHFLDELARRFSKDIKVLKPKIAFVSIYYTDVDLAFILACKRNNVITVDIQHGVQGRWQSAYGQWSNIPSNGYELLPDVFWNWSQVEFDAILEWSQSNGKHHPFVGGNLFLEQWLDQSSAMIKHYDNIINVGLRNKQTSKITVLYTSNYGKIPKYMIDVIKSSSDIFTWWIRIHPGMIEKMNIFEDDLKQEGLTDVEIQLPTTLPLPALIRYCDVHITAYSTVVLEAEKFGVASVVTDKSSTYRYGEQINSGVVIEEYEDGDLISAIKKQALHSKRLKNVIYTSYNREEVNVIRNLFEVIEKIKDKSKKTI</sequence>
<proteinExistence type="predicted"/>